<organism evidence="2 3">
    <name type="scientific">Algoriphagus iocasae</name>
    <dbReference type="NCBI Taxonomy" id="1836499"/>
    <lineage>
        <taxon>Bacteria</taxon>
        <taxon>Pseudomonadati</taxon>
        <taxon>Bacteroidota</taxon>
        <taxon>Cytophagia</taxon>
        <taxon>Cytophagales</taxon>
        <taxon>Cyclobacteriaceae</taxon>
        <taxon>Algoriphagus</taxon>
    </lineage>
</organism>
<dbReference type="AlphaFoldDB" id="A0A841MY78"/>
<evidence type="ECO:0000313" key="3">
    <source>
        <dbReference type="Proteomes" id="UP000588604"/>
    </source>
</evidence>
<dbReference type="SUPFAM" id="SSF51735">
    <property type="entry name" value="NAD(P)-binding Rossmann-fold domains"/>
    <property type="match status" value="1"/>
</dbReference>
<dbReference type="InterPro" id="IPR001509">
    <property type="entry name" value="Epimerase_deHydtase"/>
</dbReference>
<dbReference type="InterPro" id="IPR036291">
    <property type="entry name" value="NAD(P)-bd_dom_sf"/>
</dbReference>
<evidence type="ECO:0000313" key="2">
    <source>
        <dbReference type="EMBL" id="MBB6327568.1"/>
    </source>
</evidence>
<accession>A0A841MY78</accession>
<dbReference type="InterPro" id="IPR050177">
    <property type="entry name" value="Lipid_A_modif_metabolic_enz"/>
</dbReference>
<dbReference type="Pfam" id="PF01370">
    <property type="entry name" value="Epimerase"/>
    <property type="match status" value="1"/>
</dbReference>
<reference evidence="2 3" key="1">
    <citation type="submission" date="2020-08" db="EMBL/GenBank/DDBJ databases">
        <title>Genomic Encyclopedia of Type Strains, Phase IV (KMG-IV): sequencing the most valuable type-strain genomes for metagenomic binning, comparative biology and taxonomic classification.</title>
        <authorList>
            <person name="Goeker M."/>
        </authorList>
    </citation>
    <scope>NUCLEOTIDE SEQUENCE [LARGE SCALE GENOMIC DNA]</scope>
    <source>
        <strain evidence="2 3">DSM 102044</strain>
    </source>
</reference>
<evidence type="ECO:0000259" key="1">
    <source>
        <dbReference type="Pfam" id="PF01370"/>
    </source>
</evidence>
<dbReference type="EMBL" id="JACIJO010000003">
    <property type="protein sequence ID" value="MBB6327568.1"/>
    <property type="molecule type" value="Genomic_DNA"/>
</dbReference>
<dbReference type="Gene3D" id="3.40.50.720">
    <property type="entry name" value="NAD(P)-binding Rossmann-like Domain"/>
    <property type="match status" value="1"/>
</dbReference>
<sequence>MTLHTILGANGNIARIVSNELNLQGIKVRQFSRRPRKVNDSDELESGDLLDSLKVNNAVSGAEVVYLLAGIKYSSKIWEEEWPIIMRNTIEACISNNAKLVFFDNMYAYDPDEIGHLTEKTALNPKSRKGLVRKEILEMLWAEVNAGKLTALVARAADFYGPNASNSFLNELVLKRMKNGKAPQWLYAGGKKHSFTYIPDAGKATAFLALQEDSYNQSWHLPTDKSYPSGNEITSIVNKELGTNFKLQVMPSWLVSILGLFMSIMREIKELKYQTAEDYCFDSSKIEKAYGLKPTPIKDGLKESLKA</sequence>
<gene>
    <name evidence="2" type="ORF">FHS59_003211</name>
</gene>
<feature type="domain" description="NAD-dependent epimerase/dehydratase" evidence="1">
    <location>
        <begin position="6"/>
        <end position="212"/>
    </location>
</feature>
<dbReference type="PANTHER" id="PTHR43245:SF13">
    <property type="entry name" value="UDP-D-APIOSE_UDP-D-XYLOSE SYNTHASE 2"/>
    <property type="match status" value="1"/>
</dbReference>
<name>A0A841MY78_9BACT</name>
<dbReference type="RefSeq" id="WP_184496385.1">
    <property type="nucleotide sequence ID" value="NZ_JACIJO010000003.1"/>
</dbReference>
<dbReference type="PANTHER" id="PTHR43245">
    <property type="entry name" value="BIFUNCTIONAL POLYMYXIN RESISTANCE PROTEIN ARNA"/>
    <property type="match status" value="1"/>
</dbReference>
<dbReference type="Proteomes" id="UP000588604">
    <property type="component" value="Unassembled WGS sequence"/>
</dbReference>
<keyword evidence="3" id="KW-1185">Reference proteome</keyword>
<proteinExistence type="predicted"/>
<protein>
    <submittedName>
        <fullName evidence="2">Nucleoside-diphosphate-sugar epimerase</fullName>
    </submittedName>
</protein>
<comment type="caution">
    <text evidence="2">The sequence shown here is derived from an EMBL/GenBank/DDBJ whole genome shotgun (WGS) entry which is preliminary data.</text>
</comment>